<name>A0A378NSE0_9FIRM</name>
<evidence type="ECO:0000313" key="2">
    <source>
        <dbReference type="EMBL" id="STY71303.1"/>
    </source>
</evidence>
<sequence length="248" mass="27578">MAEQIEENNIKVNLEADPPKEFSTKLSDLENKAKNLNRMTEKGLINESIGSSAIVRDNGQINLTASTSSQYKLNPNGQSIEQTLESNTISVRKNFSVNELIINNHKLNPDLYELTDFKTRDILPGQDVIIGNLCVYGSVLVKAWEPNLKRYVLIRRPVRIPMFSNKLNTPSINSGLNIDDPLKNTENILGKTNQGYQVNGAITDAKSLIGKEGVDRSDPTSNTDNANKDTNNNKNTTDNSTSEKKEEK</sequence>
<dbReference type="EMBL" id="UGPP01000001">
    <property type="protein sequence ID" value="STY71303.1"/>
    <property type="molecule type" value="Genomic_DNA"/>
</dbReference>
<protein>
    <submittedName>
        <fullName evidence="2">Uncharacterized protein</fullName>
    </submittedName>
</protein>
<gene>
    <name evidence="2" type="ORF">NCTC10571_01459</name>
</gene>
<dbReference type="AlphaFoldDB" id="A0A378NSE0"/>
<accession>A0A378NSE0</accession>
<proteinExistence type="predicted"/>
<feature type="region of interest" description="Disordered" evidence="1">
    <location>
        <begin position="209"/>
        <end position="248"/>
    </location>
</feature>
<evidence type="ECO:0000256" key="1">
    <source>
        <dbReference type="SAM" id="MobiDB-lite"/>
    </source>
</evidence>
<feature type="compositionally biased region" description="Low complexity" evidence="1">
    <location>
        <begin position="220"/>
        <end position="240"/>
    </location>
</feature>
<dbReference type="Proteomes" id="UP000255234">
    <property type="component" value="Unassembled WGS sequence"/>
</dbReference>
<organism evidence="2 3">
    <name type="scientific">Megamonas hypermegale</name>
    <dbReference type="NCBI Taxonomy" id="158847"/>
    <lineage>
        <taxon>Bacteria</taxon>
        <taxon>Bacillati</taxon>
        <taxon>Bacillota</taxon>
        <taxon>Negativicutes</taxon>
        <taxon>Selenomonadales</taxon>
        <taxon>Selenomonadaceae</taxon>
        <taxon>Megamonas</taxon>
    </lineage>
</organism>
<dbReference type="RefSeq" id="WP_115151661.1">
    <property type="nucleotide sequence ID" value="NZ_UGPP01000001.1"/>
</dbReference>
<reference evidence="2 3" key="1">
    <citation type="submission" date="2018-06" db="EMBL/GenBank/DDBJ databases">
        <authorList>
            <consortium name="Pathogen Informatics"/>
            <person name="Doyle S."/>
        </authorList>
    </citation>
    <scope>NUCLEOTIDE SEQUENCE [LARGE SCALE GENOMIC DNA]</scope>
    <source>
        <strain evidence="2 3">NCTC10571</strain>
    </source>
</reference>
<evidence type="ECO:0000313" key="3">
    <source>
        <dbReference type="Proteomes" id="UP000255234"/>
    </source>
</evidence>